<evidence type="ECO:0000313" key="2">
    <source>
        <dbReference type="Proteomes" id="UP000008030"/>
    </source>
</evidence>
<keyword evidence="2" id="KW-1185">Reference proteome</keyword>
<sequence>MAMYDITTSLDACLYDMSDVSALCSRLNRLLSHRFGVVCENGKVYSDIDTLAVLVRRSLVPREVKDFAYGGRLETYNEYDEREKSCIRNLFSRCIGDDGSDVELQRNMNVDSLDTIIVPGLYCAFFINSWYRFDNVFDRNAIEVNLTAARTNMVNPVLITHCVVCAESELDPLLLWVYSRACEFRRNLFMMRRELVGESDDADSAFSDSFETDDEDDV</sequence>
<accession>Q0E513</accession>
<dbReference type="EMBL" id="AM398843">
    <property type="protein sequence ID" value="CAL44688.1"/>
    <property type="molecule type" value="Genomic_DNA"/>
</dbReference>
<organismHost>
    <name type="scientific">Spodoptera frugiperda</name>
    <name type="common">Fall armyworm</name>
    <dbReference type="NCBI Taxonomy" id="7108"/>
</organismHost>
<evidence type="ECO:0000313" key="1">
    <source>
        <dbReference type="EMBL" id="CAL44688.1"/>
    </source>
</evidence>
<dbReference type="OrthoDB" id="34628at10239"/>
<reference evidence="1 2" key="1">
    <citation type="journal article" date="2006" name="J. Virol.">
        <title>Genomic sequence of Spodoptera frugiperda Ascovirus 1a, an enveloped, double-stranded DNA insect virus that manipulates apoptosis for viral reproduction.</title>
        <authorList>
            <person name="Bideshi D.K."/>
            <person name="Demattei M.V."/>
            <person name="Rouleux-Bonnin F."/>
            <person name="Stasiak K."/>
            <person name="Tan Y."/>
            <person name="Bigot S."/>
            <person name="Bigot Y."/>
            <person name="Federici B.A."/>
        </authorList>
    </citation>
    <scope>NUCLEOTIDE SEQUENCE [LARGE SCALE GENOMIC DNA]</scope>
    <source>
        <strain evidence="2">SvAV-1a</strain>
    </source>
</reference>
<dbReference type="KEGG" id="vg:4306215"/>
<name>Q0E513_SFAVA</name>
<dbReference type="GeneID" id="4306215"/>
<dbReference type="RefSeq" id="YP_762443.1">
    <property type="nucleotide sequence ID" value="NC_008361.1"/>
</dbReference>
<gene>
    <name evidence="1" type="primary">ORF088</name>
</gene>
<dbReference type="Proteomes" id="UP000008030">
    <property type="component" value="Segment"/>
</dbReference>
<protein>
    <submittedName>
        <fullName evidence="1">25 kDa Endoprotease</fullName>
    </submittedName>
</protein>
<organism evidence="1 2">
    <name type="scientific">Spodoptera frugiperda ascovirus 1a</name>
    <name type="common">SfAV-1a</name>
    <dbReference type="NCBI Taxonomy" id="113370"/>
    <lineage>
        <taxon>Viruses</taxon>
        <taxon>Varidnaviria</taxon>
        <taxon>Bamfordvirae</taxon>
        <taxon>Nucleocytoviricota</taxon>
        <taxon>Megaviricetes</taxon>
        <taxon>Pimascovirales</taxon>
        <taxon>Pimascovirales incertae sedis</taxon>
        <taxon>Ascoviridae</taxon>
        <taxon>Ascovirus</taxon>
        <taxon>Ascovirus sfav1a</taxon>
    </lineage>
</organism>
<proteinExistence type="predicted"/>